<keyword evidence="1" id="KW-0732">Signal</keyword>
<organism evidence="2 3">
    <name type="scientific">Ideonella azotifigens</name>
    <dbReference type="NCBI Taxonomy" id="513160"/>
    <lineage>
        <taxon>Bacteria</taxon>
        <taxon>Pseudomonadati</taxon>
        <taxon>Pseudomonadota</taxon>
        <taxon>Betaproteobacteria</taxon>
        <taxon>Burkholderiales</taxon>
        <taxon>Sphaerotilaceae</taxon>
        <taxon>Ideonella</taxon>
    </lineage>
</organism>
<accession>A0ABN1JSZ6</accession>
<comment type="caution">
    <text evidence="2">The sequence shown here is derived from an EMBL/GenBank/DDBJ whole genome shotgun (WGS) entry which is preliminary data.</text>
</comment>
<name>A0ABN1JSZ6_9BURK</name>
<evidence type="ECO:0000256" key="1">
    <source>
        <dbReference type="SAM" id="SignalP"/>
    </source>
</evidence>
<dbReference type="RefSeq" id="WP_170200757.1">
    <property type="nucleotide sequence ID" value="NZ_BAAAEW010000006.1"/>
</dbReference>
<evidence type="ECO:0000313" key="3">
    <source>
        <dbReference type="Proteomes" id="UP001500279"/>
    </source>
</evidence>
<evidence type="ECO:0008006" key="4">
    <source>
        <dbReference type="Google" id="ProtNLM"/>
    </source>
</evidence>
<reference evidence="2 3" key="1">
    <citation type="journal article" date="2019" name="Int. J. Syst. Evol. Microbiol.">
        <title>The Global Catalogue of Microorganisms (GCM) 10K type strain sequencing project: providing services to taxonomists for standard genome sequencing and annotation.</title>
        <authorList>
            <consortium name="The Broad Institute Genomics Platform"/>
            <consortium name="The Broad Institute Genome Sequencing Center for Infectious Disease"/>
            <person name="Wu L."/>
            <person name="Ma J."/>
        </authorList>
    </citation>
    <scope>NUCLEOTIDE SEQUENCE [LARGE SCALE GENOMIC DNA]</scope>
    <source>
        <strain evidence="2 3">JCM 15503</strain>
    </source>
</reference>
<proteinExistence type="predicted"/>
<keyword evidence="3" id="KW-1185">Reference proteome</keyword>
<feature type="signal peptide" evidence="1">
    <location>
        <begin position="1"/>
        <end position="29"/>
    </location>
</feature>
<protein>
    <recommendedName>
        <fullName evidence="4">HAF repeat-containing protein</fullName>
    </recommendedName>
</protein>
<dbReference type="Proteomes" id="UP001500279">
    <property type="component" value="Unassembled WGS sequence"/>
</dbReference>
<dbReference type="EMBL" id="BAAAEW010000006">
    <property type="protein sequence ID" value="GAA0746042.1"/>
    <property type="molecule type" value="Genomic_DNA"/>
</dbReference>
<evidence type="ECO:0000313" key="2">
    <source>
        <dbReference type="EMBL" id="GAA0746042.1"/>
    </source>
</evidence>
<dbReference type="InterPro" id="IPR014262">
    <property type="entry name" value="HAF_rpt"/>
</dbReference>
<dbReference type="NCBIfam" id="TIGR02913">
    <property type="entry name" value="HAF_rpt"/>
    <property type="match status" value="2"/>
</dbReference>
<feature type="chain" id="PRO_5046807297" description="HAF repeat-containing protein" evidence="1">
    <location>
        <begin position="30"/>
        <end position="355"/>
    </location>
</feature>
<sequence>MHLHAPFPLLKTAAVLAAITVLCALPAYAVTYVAKQLKLPHDIGHGCDAAGINDAGQLSGGCYTEDELFSVGFSTEANGKKGTDLGLLGGTDSYGWGINNNGVVVGEATLLGDLIYHAVLRRPGDSALTDLGTLGGDYAYAAGINDAGQIVGVSTVASGDSHVFISSLTDNRLIDIGGMGGSFTMPMAINGKGVIAGYGLSPADSMNVRAFYAKPPSYHFVALGTLGGGGSWARAISDKGLIVGYSKTAGSGYNRAFVYDMHSKVMRDLGTPGPYSSIAYDVNSHGQIVGQYTRDDRGTTAAFVCSGDCSDFVDLNTVASGLPEGAMLNYARVINKKGQIVAKGSDKKLYLLTPQ</sequence>
<dbReference type="InterPro" id="IPR022562">
    <property type="entry name" value="DUF3466"/>
</dbReference>
<dbReference type="Pfam" id="PF11949">
    <property type="entry name" value="DUF3466"/>
    <property type="match status" value="1"/>
</dbReference>
<gene>
    <name evidence="2" type="ORF">GCM10009107_13140</name>
</gene>